<feature type="domain" description="V-type proton ATPase subunit S1 luminal" evidence="7">
    <location>
        <begin position="74"/>
        <end position="204"/>
    </location>
</feature>
<dbReference type="InterPro" id="IPR046755">
    <property type="entry name" value="VAS1_LD"/>
</dbReference>
<dbReference type="Pfam" id="PF05827">
    <property type="entry name" value="VAS1_LD"/>
    <property type="match status" value="1"/>
</dbReference>
<comment type="subcellular location">
    <subcellularLocation>
        <location evidence="1">Membrane</location>
        <topology evidence="1">Single-pass membrane protein</topology>
    </subcellularLocation>
</comment>
<keyword evidence="5 6" id="KW-0472">Membrane</keyword>
<dbReference type="GO" id="GO:0033176">
    <property type="term" value="C:proton-transporting V-type ATPase complex"/>
    <property type="evidence" value="ECO:0007669"/>
    <property type="project" value="TreeGrafter"/>
</dbReference>
<evidence type="ECO:0000256" key="4">
    <source>
        <dbReference type="ARBA" id="ARBA00022989"/>
    </source>
</evidence>
<reference evidence="9" key="2">
    <citation type="submission" date="2025-09" db="UniProtKB">
        <authorList>
            <consortium name="Ensembl"/>
        </authorList>
    </citation>
    <scope>IDENTIFICATION</scope>
</reference>
<evidence type="ECO:0000256" key="6">
    <source>
        <dbReference type="SAM" id="Phobius"/>
    </source>
</evidence>
<dbReference type="Ensembl" id="ENSOKIT00005065968.1">
    <property type="protein sequence ID" value="ENSOKIP00005062080.1"/>
    <property type="gene ID" value="ENSOKIG00005026558.1"/>
</dbReference>
<keyword evidence="4 6" id="KW-1133">Transmembrane helix</keyword>
<dbReference type="InterPro" id="IPR008388">
    <property type="entry name" value="Ac45_acc_su"/>
</dbReference>
<evidence type="ECO:0000259" key="7">
    <source>
        <dbReference type="Pfam" id="PF05827"/>
    </source>
</evidence>
<keyword evidence="3 6" id="KW-0812">Transmembrane</keyword>
<gene>
    <name evidence="9" type="primary">ATP6AP1</name>
</gene>
<feature type="transmembrane region" description="Helical" evidence="6">
    <location>
        <begin position="225"/>
        <end position="244"/>
    </location>
</feature>
<name>A0A8C7MKT1_ONCKI</name>
<evidence type="ECO:0000256" key="5">
    <source>
        <dbReference type="ARBA" id="ARBA00023136"/>
    </source>
</evidence>
<proteinExistence type="inferred from homology"/>
<evidence type="ECO:0000256" key="2">
    <source>
        <dbReference type="ARBA" id="ARBA00009037"/>
    </source>
</evidence>
<evidence type="ECO:0000313" key="9">
    <source>
        <dbReference type="Ensembl" id="ENSOKIP00005062080.1"/>
    </source>
</evidence>
<dbReference type="AlphaFoldDB" id="A0A8C7MKT1"/>
<reference evidence="9" key="1">
    <citation type="submission" date="2025-08" db="UniProtKB">
        <authorList>
            <consortium name="Ensembl"/>
        </authorList>
    </citation>
    <scope>IDENTIFICATION</scope>
</reference>
<dbReference type="Proteomes" id="UP000694557">
    <property type="component" value="Unassembled WGS sequence"/>
</dbReference>
<comment type="similarity">
    <text evidence="2">Belongs to the vacuolar ATPase subunit S1 family.</text>
</comment>
<dbReference type="PANTHER" id="PTHR12471">
    <property type="entry name" value="VACUOLAR ATP SYNTHASE SUBUNIT S1"/>
    <property type="match status" value="1"/>
</dbReference>
<dbReference type="InterPro" id="IPR046756">
    <property type="entry name" value="VAS1/VOA1_TM"/>
</dbReference>
<dbReference type="GeneTree" id="ENSGT00940000156650"/>
<evidence type="ECO:0000256" key="3">
    <source>
        <dbReference type="ARBA" id="ARBA00022692"/>
    </source>
</evidence>
<organism evidence="9 10">
    <name type="scientific">Oncorhynchus kisutch</name>
    <name type="common">Coho salmon</name>
    <name type="synonym">Salmo kisutch</name>
    <dbReference type="NCBI Taxonomy" id="8019"/>
    <lineage>
        <taxon>Eukaryota</taxon>
        <taxon>Metazoa</taxon>
        <taxon>Chordata</taxon>
        <taxon>Craniata</taxon>
        <taxon>Vertebrata</taxon>
        <taxon>Euteleostomi</taxon>
        <taxon>Actinopterygii</taxon>
        <taxon>Neopterygii</taxon>
        <taxon>Teleostei</taxon>
        <taxon>Protacanthopterygii</taxon>
        <taxon>Salmoniformes</taxon>
        <taxon>Salmonidae</taxon>
        <taxon>Salmoninae</taxon>
        <taxon>Oncorhynchus</taxon>
    </lineage>
</organism>
<sequence>MSVKEVLSGNDEVIGQVMNIMKSQSVPYTAVYTAVRPSRVSVRPDTALFFVLILPLRDEDLFLISSPQEGGAGCIMLWAENLTVSVLRGGRWERHDLTSLTFGEGVTPRLQGSLCNQSHSRFAMSQRHYKVSARRWFTLDAVEIEYDGQKATFNGSRNVYAPAEYSYRCQSVTNFRYPLLVPRTSKDPANQWRVSFTDFQIQGFNVAGGEFSYASDCAGFFSPGIWMGLLTSLLMLMILTYGLHMIMQLHTMDRFDDPKGPAISVPQTD</sequence>
<accession>A0A8C7MKT1</accession>
<keyword evidence="10" id="KW-1185">Reference proteome</keyword>
<dbReference type="GO" id="GO:0030641">
    <property type="term" value="P:regulation of cellular pH"/>
    <property type="evidence" value="ECO:0007669"/>
    <property type="project" value="TreeGrafter"/>
</dbReference>
<dbReference type="PANTHER" id="PTHR12471:SF2">
    <property type="entry name" value="V-TYPE PROTON ATPASE SUBUNIT S1"/>
    <property type="match status" value="1"/>
</dbReference>
<feature type="domain" description="V-type proton ATPase subunit S1/VOA1 transmembrane" evidence="8">
    <location>
        <begin position="219"/>
        <end position="257"/>
    </location>
</feature>
<evidence type="ECO:0000256" key="1">
    <source>
        <dbReference type="ARBA" id="ARBA00004167"/>
    </source>
</evidence>
<evidence type="ECO:0000259" key="8">
    <source>
        <dbReference type="Pfam" id="PF20520"/>
    </source>
</evidence>
<protein>
    <submittedName>
        <fullName evidence="9">ATPase H+ transporting accessory protein 1</fullName>
    </submittedName>
</protein>
<dbReference type="GO" id="GO:0001671">
    <property type="term" value="F:ATPase activator activity"/>
    <property type="evidence" value="ECO:0007669"/>
    <property type="project" value="TreeGrafter"/>
</dbReference>
<evidence type="ECO:0000313" key="10">
    <source>
        <dbReference type="Proteomes" id="UP000694557"/>
    </source>
</evidence>
<dbReference type="Gene3D" id="2.40.160.110">
    <property type="match status" value="1"/>
</dbReference>
<dbReference type="Pfam" id="PF20520">
    <property type="entry name" value="Ac45-VOA1_TM"/>
    <property type="match status" value="1"/>
</dbReference>